<dbReference type="SUPFAM" id="SSF51735">
    <property type="entry name" value="NAD(P)-binding Rossmann-fold domains"/>
    <property type="match status" value="1"/>
</dbReference>
<dbReference type="InterPro" id="IPR052992">
    <property type="entry name" value="SDR_member_12"/>
</dbReference>
<dbReference type="Proteomes" id="UP001589788">
    <property type="component" value="Unassembled WGS sequence"/>
</dbReference>
<accession>A0ABV6C0L7</accession>
<proteinExistence type="predicted"/>
<dbReference type="RefSeq" id="WP_377788269.1">
    <property type="nucleotide sequence ID" value="NZ_JBHLYQ010000021.1"/>
</dbReference>
<gene>
    <name evidence="1" type="ORF">ACFFRE_03520</name>
</gene>
<dbReference type="PRINTS" id="PR00081">
    <property type="entry name" value="GDHRDH"/>
</dbReference>
<name>A0ABV6C0L7_9ACTN</name>
<dbReference type="InterPro" id="IPR036291">
    <property type="entry name" value="NAD(P)-bd_dom_sf"/>
</dbReference>
<dbReference type="PANTHER" id="PTHR44656">
    <property type="entry name" value="DEHYDROGENASE/REDUCTASE SDR FAMILY MEMBER 12"/>
    <property type="match status" value="1"/>
</dbReference>
<dbReference type="PANTHER" id="PTHR44656:SF7">
    <property type="entry name" value="DEHYDROGENASE_REDUCTASE SDR FAMILY MEMBER 12"/>
    <property type="match status" value="1"/>
</dbReference>
<comment type="caution">
    <text evidence="1">The sequence shown here is derived from an EMBL/GenBank/DDBJ whole genome shotgun (WGS) entry which is preliminary data.</text>
</comment>
<sequence length="360" mass="37534">MVQRRQHEGRDLAERAAALGRRTVWLLVDEVLEASVVGSFSAPGIRWRRRLGAGTPAFGGLPSQVGRTALVTGATSGIGLEVAKGLAALGAHVHLVGRDPAKAAAAKAAVRAAGDPEAVVHLADLADPEAVRALADEVAAEAGVLDAMIHAAGNLLPTRTVGPGGTEATVAVHLLAPFLLTELLRPALAGAAPRPSGDRARVVLVTSGGLYTQAFDVRGLDLAPEDYRGALAYARAKRAQLVLTWALASALGPLGASAHAVHPGWVDTPGLRSGLPGFARLLGPWLRRPEEGAEGIVWVATAPEPARCSGRLWLDHRARPAHRLPWTWVPARRSSQARALLAWCAAQPGWSPGPGWSSPI</sequence>
<organism evidence="1 2">
    <name type="scientific">Aciditerrimonas ferrireducens</name>
    <dbReference type="NCBI Taxonomy" id="667306"/>
    <lineage>
        <taxon>Bacteria</taxon>
        <taxon>Bacillati</taxon>
        <taxon>Actinomycetota</taxon>
        <taxon>Acidimicrobiia</taxon>
        <taxon>Acidimicrobiales</taxon>
        <taxon>Acidimicrobiaceae</taxon>
        <taxon>Aciditerrimonas</taxon>
    </lineage>
</organism>
<keyword evidence="2" id="KW-1185">Reference proteome</keyword>
<dbReference type="EMBL" id="JBHLYQ010000021">
    <property type="protein sequence ID" value="MFC0081229.1"/>
    <property type="molecule type" value="Genomic_DNA"/>
</dbReference>
<dbReference type="Gene3D" id="3.40.50.720">
    <property type="entry name" value="NAD(P)-binding Rossmann-like Domain"/>
    <property type="match status" value="1"/>
</dbReference>
<evidence type="ECO:0000313" key="1">
    <source>
        <dbReference type="EMBL" id="MFC0081229.1"/>
    </source>
</evidence>
<dbReference type="Pfam" id="PF00106">
    <property type="entry name" value="adh_short"/>
    <property type="match status" value="1"/>
</dbReference>
<protein>
    <submittedName>
        <fullName evidence="1">SDR family NAD(P)-dependent oxidoreductase</fullName>
    </submittedName>
</protein>
<dbReference type="InterPro" id="IPR002347">
    <property type="entry name" value="SDR_fam"/>
</dbReference>
<evidence type="ECO:0000313" key="2">
    <source>
        <dbReference type="Proteomes" id="UP001589788"/>
    </source>
</evidence>
<reference evidence="1 2" key="1">
    <citation type="submission" date="2024-09" db="EMBL/GenBank/DDBJ databases">
        <authorList>
            <person name="Sun Q."/>
            <person name="Mori K."/>
        </authorList>
    </citation>
    <scope>NUCLEOTIDE SEQUENCE [LARGE SCALE GENOMIC DNA]</scope>
    <source>
        <strain evidence="1 2">JCM 15389</strain>
    </source>
</reference>